<feature type="transmembrane region" description="Helical" evidence="11">
    <location>
        <begin position="92"/>
        <end position="112"/>
    </location>
</feature>
<evidence type="ECO:0000256" key="1">
    <source>
        <dbReference type="ARBA" id="ARBA00004167"/>
    </source>
</evidence>
<organism evidence="14 15">
    <name type="scientific">Amycolatopsis deserti</name>
    <dbReference type="NCBI Taxonomy" id="185696"/>
    <lineage>
        <taxon>Bacteria</taxon>
        <taxon>Bacillati</taxon>
        <taxon>Actinomycetota</taxon>
        <taxon>Actinomycetes</taxon>
        <taxon>Pseudonocardiales</taxon>
        <taxon>Pseudonocardiaceae</taxon>
        <taxon>Amycolatopsis</taxon>
    </lineage>
</organism>
<gene>
    <name evidence="14" type="ORF">GCM10017786_70570</name>
</gene>
<feature type="domain" description="Putative zinc-finger" evidence="13">
    <location>
        <begin position="5"/>
        <end position="35"/>
    </location>
</feature>
<accession>A0ABQ3JEE2</accession>
<protein>
    <recommendedName>
        <fullName evidence="10">Regulator of SigK</fullName>
    </recommendedName>
    <alternativeName>
        <fullName evidence="9">Sigma-K anti-sigma factor RskA</fullName>
    </alternativeName>
</protein>
<proteinExistence type="predicted"/>
<evidence type="ECO:0000256" key="10">
    <source>
        <dbReference type="ARBA" id="ARBA00030803"/>
    </source>
</evidence>
<dbReference type="InterPro" id="IPR018764">
    <property type="entry name" value="RskA_C"/>
</dbReference>
<dbReference type="InterPro" id="IPR041916">
    <property type="entry name" value="Anti_sigma_zinc_sf"/>
</dbReference>
<evidence type="ECO:0000259" key="12">
    <source>
        <dbReference type="Pfam" id="PF10099"/>
    </source>
</evidence>
<feature type="domain" description="Anti-sigma K factor RskA C-terminal" evidence="12">
    <location>
        <begin position="94"/>
        <end position="233"/>
    </location>
</feature>
<dbReference type="InterPro" id="IPR027383">
    <property type="entry name" value="Znf_put"/>
</dbReference>
<keyword evidence="3" id="KW-1003">Cell membrane</keyword>
<dbReference type="Proteomes" id="UP000605897">
    <property type="component" value="Unassembled WGS sequence"/>
</dbReference>
<dbReference type="Gene3D" id="1.10.10.1320">
    <property type="entry name" value="Anti-sigma factor, zinc-finger domain"/>
    <property type="match status" value="1"/>
</dbReference>
<evidence type="ECO:0000256" key="2">
    <source>
        <dbReference type="ARBA" id="ARBA00004236"/>
    </source>
</evidence>
<keyword evidence="6" id="KW-0805">Transcription regulation</keyword>
<reference evidence="15" key="1">
    <citation type="journal article" date="2019" name="Int. J. Syst. Evol. Microbiol.">
        <title>The Global Catalogue of Microorganisms (GCM) 10K type strain sequencing project: providing services to taxonomists for standard genome sequencing and annotation.</title>
        <authorList>
            <consortium name="The Broad Institute Genomics Platform"/>
            <consortium name="The Broad Institute Genome Sequencing Center for Infectious Disease"/>
            <person name="Wu L."/>
            <person name="Ma J."/>
        </authorList>
    </citation>
    <scope>NUCLEOTIDE SEQUENCE [LARGE SCALE GENOMIC DNA]</scope>
    <source>
        <strain evidence="15">CGMCC 4.7677</strain>
    </source>
</reference>
<evidence type="ECO:0000256" key="7">
    <source>
        <dbReference type="ARBA" id="ARBA00023136"/>
    </source>
</evidence>
<dbReference type="PANTHER" id="PTHR37461:SF1">
    <property type="entry name" value="ANTI-SIGMA-K FACTOR RSKA"/>
    <property type="match status" value="1"/>
</dbReference>
<keyword evidence="8" id="KW-0804">Transcription</keyword>
<keyword evidence="15" id="KW-1185">Reference proteome</keyword>
<evidence type="ECO:0000313" key="14">
    <source>
        <dbReference type="EMBL" id="GHF26353.1"/>
    </source>
</evidence>
<evidence type="ECO:0000256" key="6">
    <source>
        <dbReference type="ARBA" id="ARBA00023015"/>
    </source>
</evidence>
<evidence type="ECO:0000313" key="15">
    <source>
        <dbReference type="Proteomes" id="UP000605897"/>
    </source>
</evidence>
<dbReference type="RefSeq" id="WP_191248994.1">
    <property type="nucleotide sequence ID" value="NZ_BNAU01000012.1"/>
</dbReference>
<keyword evidence="4 11" id="KW-0812">Transmembrane</keyword>
<evidence type="ECO:0000256" key="9">
    <source>
        <dbReference type="ARBA" id="ARBA00029829"/>
    </source>
</evidence>
<dbReference type="PANTHER" id="PTHR37461">
    <property type="entry name" value="ANTI-SIGMA-K FACTOR RSKA"/>
    <property type="match status" value="1"/>
</dbReference>
<dbReference type="Pfam" id="PF10099">
    <property type="entry name" value="RskA_C"/>
    <property type="match status" value="1"/>
</dbReference>
<evidence type="ECO:0000259" key="13">
    <source>
        <dbReference type="Pfam" id="PF13490"/>
    </source>
</evidence>
<comment type="caution">
    <text evidence="14">The sequence shown here is derived from an EMBL/GenBank/DDBJ whole genome shotgun (WGS) entry which is preliminary data.</text>
</comment>
<evidence type="ECO:0000256" key="8">
    <source>
        <dbReference type="ARBA" id="ARBA00023163"/>
    </source>
</evidence>
<evidence type="ECO:0000256" key="3">
    <source>
        <dbReference type="ARBA" id="ARBA00022475"/>
    </source>
</evidence>
<keyword evidence="5 11" id="KW-1133">Transmembrane helix</keyword>
<dbReference type="EMBL" id="BNAU01000012">
    <property type="protein sequence ID" value="GHF26353.1"/>
    <property type="molecule type" value="Genomic_DNA"/>
</dbReference>
<dbReference type="InterPro" id="IPR051474">
    <property type="entry name" value="Anti-sigma-K/W_factor"/>
</dbReference>
<comment type="subcellular location">
    <subcellularLocation>
        <location evidence="2">Cell membrane</location>
    </subcellularLocation>
    <subcellularLocation>
        <location evidence="1">Membrane</location>
        <topology evidence="1">Single-pass membrane protein</topology>
    </subcellularLocation>
</comment>
<evidence type="ECO:0000256" key="5">
    <source>
        <dbReference type="ARBA" id="ARBA00022989"/>
    </source>
</evidence>
<evidence type="ECO:0000256" key="4">
    <source>
        <dbReference type="ARBA" id="ARBA00022692"/>
    </source>
</evidence>
<dbReference type="Pfam" id="PF13490">
    <property type="entry name" value="zf-HC2"/>
    <property type="match status" value="1"/>
</dbReference>
<name>A0ABQ3JEE2_9PSEU</name>
<keyword evidence="7 11" id="KW-0472">Membrane</keyword>
<sequence length="240" mass="25166">MNPDVHMLTGAYALDALDELERRRFEEHLAQCPDCEREVAELRATTARLGAAVSETPPAALRDRVLSQARQVRQEPPGRRTVTRSRNWTTRLLAAAAVIAIAVAAVSGVLAVRAQRQLDTAQAQYAAVTELLSAPDARTVSGADAGIPGEARLVVAPSRDRAMLMMSGMPDQPADVTYQAWTIDAAGPHSAGVMGHAGTTGAPLVFAGLAGVRTVAVTIEPAGGSERPTTAPVVVFTMPA</sequence>
<evidence type="ECO:0000256" key="11">
    <source>
        <dbReference type="SAM" id="Phobius"/>
    </source>
</evidence>